<evidence type="ECO:0000256" key="1">
    <source>
        <dbReference type="ARBA" id="ARBA00001947"/>
    </source>
</evidence>
<dbReference type="EMBL" id="JBHMEP010000001">
    <property type="protein sequence ID" value="MFB9134083.1"/>
    <property type="molecule type" value="Genomic_DNA"/>
</dbReference>
<evidence type="ECO:0000256" key="3">
    <source>
        <dbReference type="ARBA" id="ARBA00022670"/>
    </source>
</evidence>
<reference evidence="11 12" key="1">
    <citation type="submission" date="2024-09" db="EMBL/GenBank/DDBJ databases">
        <authorList>
            <person name="Sun Q."/>
            <person name="Mori K."/>
        </authorList>
    </citation>
    <scope>NUCLEOTIDE SEQUENCE [LARGE SCALE GENOMIC DNA]</scope>
    <source>
        <strain evidence="11 12">CECT 8064</strain>
    </source>
</reference>
<feature type="chain" id="PRO_5045100838" evidence="8">
    <location>
        <begin position="24"/>
        <end position="311"/>
    </location>
</feature>
<dbReference type="InterPro" id="IPR011055">
    <property type="entry name" value="Dup_hybrid_motif"/>
</dbReference>
<keyword evidence="7" id="KW-0482">Metalloprotease</keyword>
<dbReference type="PANTHER" id="PTHR21666:SF292">
    <property type="entry name" value="MUREIN DD-ENDOPEPTIDASE MEPM"/>
    <property type="match status" value="1"/>
</dbReference>
<dbReference type="Pfam" id="PF01551">
    <property type="entry name" value="Peptidase_M23"/>
    <property type="match status" value="1"/>
</dbReference>
<keyword evidence="6" id="KW-0862">Zinc</keyword>
<dbReference type="Gene3D" id="3.10.450.350">
    <property type="match status" value="1"/>
</dbReference>
<evidence type="ECO:0000259" key="10">
    <source>
        <dbReference type="Pfam" id="PF19425"/>
    </source>
</evidence>
<name>A0ABV5HIL3_9VIBR</name>
<evidence type="ECO:0000256" key="2">
    <source>
        <dbReference type="ARBA" id="ARBA00004196"/>
    </source>
</evidence>
<dbReference type="Pfam" id="PF19425">
    <property type="entry name" value="Csd3_N2"/>
    <property type="match status" value="1"/>
</dbReference>
<dbReference type="SUPFAM" id="SSF51261">
    <property type="entry name" value="Duplicated hybrid motif"/>
    <property type="match status" value="1"/>
</dbReference>
<dbReference type="Proteomes" id="UP001589645">
    <property type="component" value="Unassembled WGS sequence"/>
</dbReference>
<gene>
    <name evidence="11" type="ORF">ACFFUV_03770</name>
</gene>
<evidence type="ECO:0000256" key="8">
    <source>
        <dbReference type="SAM" id="SignalP"/>
    </source>
</evidence>
<comment type="cofactor">
    <cofactor evidence="1">
        <name>Zn(2+)</name>
        <dbReference type="ChEBI" id="CHEBI:29105"/>
    </cofactor>
</comment>
<evidence type="ECO:0000313" key="12">
    <source>
        <dbReference type="Proteomes" id="UP001589645"/>
    </source>
</evidence>
<dbReference type="PANTHER" id="PTHR21666">
    <property type="entry name" value="PEPTIDASE-RELATED"/>
    <property type="match status" value="1"/>
</dbReference>
<dbReference type="CDD" id="cd12797">
    <property type="entry name" value="M23_peptidase"/>
    <property type="match status" value="1"/>
</dbReference>
<proteinExistence type="predicted"/>
<keyword evidence="5" id="KW-0378">Hydrolase</keyword>
<keyword evidence="4" id="KW-0479">Metal-binding</keyword>
<comment type="caution">
    <text evidence="11">The sequence shown here is derived from an EMBL/GenBank/DDBJ whole genome shotgun (WGS) entry which is preliminary data.</text>
</comment>
<evidence type="ECO:0000256" key="4">
    <source>
        <dbReference type="ARBA" id="ARBA00022723"/>
    </source>
</evidence>
<feature type="domain" description="M23ase beta-sheet core" evidence="9">
    <location>
        <begin position="174"/>
        <end position="267"/>
    </location>
</feature>
<sequence>MPKSVFLSALCLFVLVTSSITSASYFWSSSEPQVSESLSEPKTVKKIPTVFTGTVEYSFVSSVLDTGVTPTEVKSLLDLTTDHFNVLNQASKGGQFAFKTDMDKKKERFVRAFYYKNSDKEFYAYRGNDNQIYDQDGFQFNSLSRLQMPFKRHYRISSSFSLNRRHPVTNRITPHYGTDYATPVGTPVLAVAPGKVLVSRHDHYAGNYITIKHGNGVLSRYMHLKKSKVKRGDYVAAGDIIALSGNTGRTTGPHLHVELIEKGIPIDYAKTMRDFNRRESWANRSRSMQAVNMFHTLKGDLNQQTIALATP</sequence>
<evidence type="ECO:0000256" key="7">
    <source>
        <dbReference type="ARBA" id="ARBA00023049"/>
    </source>
</evidence>
<dbReference type="InterPro" id="IPR050570">
    <property type="entry name" value="Cell_wall_metabolism_enzyme"/>
</dbReference>
<keyword evidence="3" id="KW-0645">Protease</keyword>
<evidence type="ECO:0000256" key="5">
    <source>
        <dbReference type="ARBA" id="ARBA00022801"/>
    </source>
</evidence>
<organism evidence="11 12">
    <name type="scientific">Vibrio olivae</name>
    <dbReference type="NCBI Taxonomy" id="1243002"/>
    <lineage>
        <taxon>Bacteria</taxon>
        <taxon>Pseudomonadati</taxon>
        <taxon>Pseudomonadota</taxon>
        <taxon>Gammaproteobacteria</taxon>
        <taxon>Vibrionales</taxon>
        <taxon>Vibrionaceae</taxon>
        <taxon>Vibrio</taxon>
    </lineage>
</organism>
<evidence type="ECO:0000313" key="11">
    <source>
        <dbReference type="EMBL" id="MFB9134083.1"/>
    </source>
</evidence>
<comment type="subcellular location">
    <subcellularLocation>
        <location evidence="2">Cell envelope</location>
    </subcellularLocation>
</comment>
<dbReference type="InterPro" id="IPR045834">
    <property type="entry name" value="Csd3_N2"/>
</dbReference>
<protein>
    <submittedName>
        <fullName evidence="11">Peptidoglycan DD-metalloendopeptidase family protein</fullName>
    </submittedName>
</protein>
<evidence type="ECO:0000256" key="6">
    <source>
        <dbReference type="ARBA" id="ARBA00022833"/>
    </source>
</evidence>
<feature type="domain" description="Csd3-like second N-terminal" evidence="10">
    <location>
        <begin position="49"/>
        <end position="161"/>
    </location>
</feature>
<feature type="signal peptide" evidence="8">
    <location>
        <begin position="1"/>
        <end position="23"/>
    </location>
</feature>
<dbReference type="Gene3D" id="2.70.70.10">
    <property type="entry name" value="Glucose Permease (Domain IIA)"/>
    <property type="match status" value="1"/>
</dbReference>
<accession>A0ABV5HIL3</accession>
<evidence type="ECO:0000259" key="9">
    <source>
        <dbReference type="Pfam" id="PF01551"/>
    </source>
</evidence>
<keyword evidence="8" id="KW-0732">Signal</keyword>
<dbReference type="RefSeq" id="WP_390189802.1">
    <property type="nucleotide sequence ID" value="NZ_JBHMEP010000001.1"/>
</dbReference>
<keyword evidence="12" id="KW-1185">Reference proteome</keyword>
<dbReference type="InterPro" id="IPR016047">
    <property type="entry name" value="M23ase_b-sheet_dom"/>
</dbReference>